<evidence type="ECO:0000313" key="1">
    <source>
        <dbReference type="EMBL" id="CAG8809547.1"/>
    </source>
</evidence>
<name>A0A9N9K6H6_9GLOM</name>
<evidence type="ECO:0000313" key="2">
    <source>
        <dbReference type="Proteomes" id="UP000789405"/>
    </source>
</evidence>
<keyword evidence="2" id="KW-1185">Reference proteome</keyword>
<feature type="non-terminal residue" evidence="1">
    <location>
        <position position="72"/>
    </location>
</feature>
<dbReference type="AlphaFoldDB" id="A0A9N9K6H6"/>
<organism evidence="1 2">
    <name type="scientific">Dentiscutata erythropus</name>
    <dbReference type="NCBI Taxonomy" id="1348616"/>
    <lineage>
        <taxon>Eukaryota</taxon>
        <taxon>Fungi</taxon>
        <taxon>Fungi incertae sedis</taxon>
        <taxon>Mucoromycota</taxon>
        <taxon>Glomeromycotina</taxon>
        <taxon>Glomeromycetes</taxon>
        <taxon>Diversisporales</taxon>
        <taxon>Gigasporaceae</taxon>
        <taxon>Dentiscutata</taxon>
    </lineage>
</organism>
<protein>
    <submittedName>
        <fullName evidence="1">17855_t:CDS:1</fullName>
    </submittedName>
</protein>
<sequence>EMEYYTKCQCKHSIDQFIWKEIRHKTCIKSKRKQEQADNMLSNIITHSLDNYELNSQDSFEIFSEESFAQDM</sequence>
<comment type="caution">
    <text evidence="1">The sequence shown here is derived from an EMBL/GenBank/DDBJ whole genome shotgun (WGS) entry which is preliminary data.</text>
</comment>
<dbReference type="Proteomes" id="UP000789405">
    <property type="component" value="Unassembled WGS sequence"/>
</dbReference>
<gene>
    <name evidence="1" type="ORF">DERYTH_LOCUS25119</name>
</gene>
<feature type="non-terminal residue" evidence="1">
    <location>
        <position position="1"/>
    </location>
</feature>
<proteinExistence type="predicted"/>
<accession>A0A9N9K6H6</accession>
<reference evidence="1" key="1">
    <citation type="submission" date="2021-06" db="EMBL/GenBank/DDBJ databases">
        <authorList>
            <person name="Kallberg Y."/>
            <person name="Tangrot J."/>
            <person name="Rosling A."/>
        </authorList>
    </citation>
    <scope>NUCLEOTIDE SEQUENCE</scope>
    <source>
        <strain evidence="1">MA453B</strain>
    </source>
</reference>
<dbReference type="EMBL" id="CAJVPY010045220">
    <property type="protein sequence ID" value="CAG8809547.1"/>
    <property type="molecule type" value="Genomic_DNA"/>
</dbReference>
<dbReference type="OrthoDB" id="2443264at2759"/>